<evidence type="ECO:0000313" key="3">
    <source>
        <dbReference type="Proteomes" id="UP000016536"/>
    </source>
</evidence>
<dbReference type="Proteomes" id="UP000016536">
    <property type="component" value="Unassembled WGS sequence"/>
</dbReference>
<evidence type="ECO:0000256" key="1">
    <source>
        <dbReference type="SAM" id="MobiDB-lite"/>
    </source>
</evidence>
<organism evidence="2 3">
    <name type="scientific">Actinomyces johnsonii F0542</name>
    <dbReference type="NCBI Taxonomy" id="1321818"/>
    <lineage>
        <taxon>Bacteria</taxon>
        <taxon>Bacillati</taxon>
        <taxon>Actinomycetota</taxon>
        <taxon>Actinomycetes</taxon>
        <taxon>Actinomycetales</taxon>
        <taxon>Actinomycetaceae</taxon>
        <taxon>Actinomyces</taxon>
    </lineage>
</organism>
<dbReference type="EMBL" id="AWSE01000323">
    <property type="protein sequence ID" value="ERH20373.1"/>
    <property type="molecule type" value="Genomic_DNA"/>
</dbReference>
<feature type="region of interest" description="Disordered" evidence="1">
    <location>
        <begin position="1"/>
        <end position="50"/>
    </location>
</feature>
<keyword evidence="3" id="KW-1185">Reference proteome</keyword>
<gene>
    <name evidence="2" type="ORF">HMPREF1979_03348</name>
</gene>
<reference evidence="2 3" key="1">
    <citation type="submission" date="2013-08" db="EMBL/GenBank/DDBJ databases">
        <authorList>
            <person name="Weinstock G."/>
            <person name="Sodergren E."/>
            <person name="Wylie T."/>
            <person name="Fulton L."/>
            <person name="Fulton R."/>
            <person name="Fronick C."/>
            <person name="O'Laughlin M."/>
            <person name="Godfrey J."/>
            <person name="Miner T."/>
            <person name="Herter B."/>
            <person name="Appelbaum E."/>
            <person name="Cordes M."/>
            <person name="Lek S."/>
            <person name="Wollam A."/>
            <person name="Pepin K.H."/>
            <person name="Palsikar V.B."/>
            <person name="Mitreva M."/>
            <person name="Wilson R.K."/>
        </authorList>
    </citation>
    <scope>NUCLEOTIDE SEQUENCE [LARGE SCALE GENOMIC DNA]</scope>
    <source>
        <strain evidence="2 3">F0542</strain>
    </source>
</reference>
<protein>
    <submittedName>
        <fullName evidence="2">Uncharacterized protein</fullName>
    </submittedName>
</protein>
<dbReference type="HOGENOM" id="CLU_3113662_0_0_11"/>
<comment type="caution">
    <text evidence="2">The sequence shown here is derived from an EMBL/GenBank/DDBJ whole genome shotgun (WGS) entry which is preliminary data.</text>
</comment>
<proteinExistence type="predicted"/>
<accession>U1RL84</accession>
<sequence>MQLGPRAVRPAQSGAADVGPRPPRLSRPVRLRRPRASGSVFSWRAASASC</sequence>
<evidence type="ECO:0000313" key="2">
    <source>
        <dbReference type="EMBL" id="ERH20373.1"/>
    </source>
</evidence>
<name>U1RL84_9ACTO</name>
<dbReference type="AlphaFoldDB" id="U1RL84"/>